<protein>
    <submittedName>
        <fullName evidence="1">Uncharacterized protein</fullName>
    </submittedName>
</protein>
<reference evidence="1 2" key="1">
    <citation type="journal article" date="2019" name="Sci. Rep.">
        <title>Orb-weaving spider Araneus ventricosus genome elucidates the spidroin gene catalogue.</title>
        <authorList>
            <person name="Kono N."/>
            <person name="Nakamura H."/>
            <person name="Ohtoshi R."/>
            <person name="Moran D.A.P."/>
            <person name="Shinohara A."/>
            <person name="Yoshida Y."/>
            <person name="Fujiwara M."/>
            <person name="Mori M."/>
            <person name="Tomita M."/>
            <person name="Arakawa K."/>
        </authorList>
    </citation>
    <scope>NUCLEOTIDE SEQUENCE [LARGE SCALE GENOMIC DNA]</scope>
</reference>
<keyword evidence="2" id="KW-1185">Reference proteome</keyword>
<evidence type="ECO:0000313" key="1">
    <source>
        <dbReference type="EMBL" id="GBM77822.1"/>
    </source>
</evidence>
<dbReference type="PANTHER" id="PTHR46409">
    <property type="entry name" value="HTH PSQ-TYPE DOMAIN-CONTAINING PROTEIN"/>
    <property type="match status" value="1"/>
</dbReference>
<dbReference type="Proteomes" id="UP000499080">
    <property type="component" value="Unassembled WGS sequence"/>
</dbReference>
<dbReference type="OrthoDB" id="6617942at2759"/>
<sequence length="150" mass="17681">MANCSVSIQRLLSVFTDHRENIRSLALRKLICARNENRGSSEVRIFQVPKIDFKAKCHFALINWKRVGCSEPPLFMNVPFKEIVAMLKVRKKEEWSKYPCRTQAVERCIRLMSEASESVYGEEKRHGFILNRKQSRILIKQYNTKKDYNL</sequence>
<name>A0A4Y2IKP9_ARAVE</name>
<gene>
    <name evidence="1" type="ORF">AVEN_267560_1</name>
</gene>
<dbReference type="PANTHER" id="PTHR46409:SF1">
    <property type="entry name" value="HTH PSQ-TYPE DOMAIN-CONTAINING PROTEIN"/>
    <property type="match status" value="1"/>
</dbReference>
<proteinExistence type="predicted"/>
<accession>A0A4Y2IKP9</accession>
<evidence type="ECO:0000313" key="2">
    <source>
        <dbReference type="Proteomes" id="UP000499080"/>
    </source>
</evidence>
<dbReference type="EMBL" id="BGPR01002712">
    <property type="protein sequence ID" value="GBM77822.1"/>
    <property type="molecule type" value="Genomic_DNA"/>
</dbReference>
<organism evidence="1 2">
    <name type="scientific">Araneus ventricosus</name>
    <name type="common">Orbweaver spider</name>
    <name type="synonym">Epeira ventricosa</name>
    <dbReference type="NCBI Taxonomy" id="182803"/>
    <lineage>
        <taxon>Eukaryota</taxon>
        <taxon>Metazoa</taxon>
        <taxon>Ecdysozoa</taxon>
        <taxon>Arthropoda</taxon>
        <taxon>Chelicerata</taxon>
        <taxon>Arachnida</taxon>
        <taxon>Araneae</taxon>
        <taxon>Araneomorphae</taxon>
        <taxon>Entelegynae</taxon>
        <taxon>Araneoidea</taxon>
        <taxon>Araneidae</taxon>
        <taxon>Araneus</taxon>
    </lineage>
</organism>
<dbReference type="AlphaFoldDB" id="A0A4Y2IKP9"/>
<comment type="caution">
    <text evidence="1">The sequence shown here is derived from an EMBL/GenBank/DDBJ whole genome shotgun (WGS) entry which is preliminary data.</text>
</comment>